<organism evidence="2 3">
    <name type="scientific">Rickettsia conorii subsp. raoultii</name>
    <dbReference type="NCBI Taxonomy" id="369822"/>
    <lineage>
        <taxon>Bacteria</taxon>
        <taxon>Pseudomonadati</taxon>
        <taxon>Pseudomonadota</taxon>
        <taxon>Alphaproteobacteria</taxon>
        <taxon>Rickettsiales</taxon>
        <taxon>Rickettsiaceae</taxon>
        <taxon>Rickettsieae</taxon>
        <taxon>Rickettsia</taxon>
        <taxon>spotted fever group</taxon>
    </lineage>
</organism>
<sequence>MGFFEKIHAFFKTAKYNSCYEQKRDLIKLKNKSSEEIDRIKTDIKNIKAEIKKIEASVEEIKQFNDDISLAIVSLKDKYFNIKDFEEDLFWKNWQENFEDLNKVTPYFDKEFEKLRSKLFINVVRLHEIFINANTDNFWHSLQYFFDMAVHSSGDPKINKISLWSYLLCLQLFTHSIKCWQHPNIMKFLGYLLMQQADTATIRS</sequence>
<protein>
    <recommendedName>
        <fullName evidence="4">Acyl-[acyl-carrier-protein]--UDP-N-acetylglucosamine O-acyltransferase</fullName>
    </recommendedName>
</protein>
<keyword evidence="3" id="KW-1185">Reference proteome</keyword>
<proteinExistence type="predicted"/>
<dbReference type="Proteomes" id="UP001056268">
    <property type="component" value="Chromosome"/>
</dbReference>
<dbReference type="EMBL" id="CP098324">
    <property type="protein sequence ID" value="URW77255.1"/>
    <property type="molecule type" value="Genomic_DNA"/>
</dbReference>
<evidence type="ECO:0000256" key="1">
    <source>
        <dbReference type="SAM" id="Coils"/>
    </source>
</evidence>
<reference evidence="2" key="1">
    <citation type="submission" date="2022-05" db="EMBL/GenBank/DDBJ databases">
        <title>Tracking Rickettsia raoultii infection dynamics in vivo by bioorthogonal metabolic labeling.</title>
        <authorList>
            <person name="Zhu D.-Y."/>
            <person name="Jia N."/>
            <person name="Li C."/>
            <person name="Zhang M.-Z."/>
            <person name="Liu H.-B."/>
            <person name="Cao W.-C."/>
        </authorList>
    </citation>
    <scope>NUCLEOTIDE SEQUENCE</scope>
    <source>
        <strain evidence="2">BIME</strain>
    </source>
</reference>
<name>A0ABY4TXY0_RICCR</name>
<feature type="coiled-coil region" evidence="1">
    <location>
        <begin position="30"/>
        <end position="64"/>
    </location>
</feature>
<accession>A0ABY4TXY0</accession>
<keyword evidence="1" id="KW-0175">Coiled coil</keyword>
<gene>
    <name evidence="2" type="ORF">NBT09_04290</name>
</gene>
<evidence type="ECO:0000313" key="3">
    <source>
        <dbReference type="Proteomes" id="UP001056268"/>
    </source>
</evidence>
<evidence type="ECO:0008006" key="4">
    <source>
        <dbReference type="Google" id="ProtNLM"/>
    </source>
</evidence>
<evidence type="ECO:0000313" key="2">
    <source>
        <dbReference type="EMBL" id="URW77255.1"/>
    </source>
</evidence>
<dbReference type="RefSeq" id="WP_232218598.1">
    <property type="nucleotide sequence ID" value="NZ_CP010969.1"/>
</dbReference>